<keyword evidence="1" id="KW-0472">Membrane</keyword>
<dbReference type="AlphaFoldDB" id="Q3IH23"/>
<evidence type="ECO:0000313" key="2">
    <source>
        <dbReference type="EMBL" id="CAI86782.1"/>
    </source>
</evidence>
<keyword evidence="1" id="KW-1133">Transmembrane helix</keyword>
<keyword evidence="3" id="KW-1185">Reference proteome</keyword>
<gene>
    <name evidence="2" type="ordered locus">PSHAa1709</name>
</gene>
<name>Q3IH23_PSET1</name>
<sequence length="213" mass="23902">MSITKKIKLQNELKVISLAFSTLEENEFTNVTLNSEDKIEFTVKYGLQKVKCSLSILKIDEDAYLLYIAKTTHDVIFQRGIEAISNQLNSHFDGEWTTESSVSSKFNIPAWAYGGIIGLLVSLFFTYTPMDKYAADKLMQHLDSKFEKSGAQLITYSLTSSQDKGDYGVSNISYTVKVKGGHIFEDTAQVYYKGNYLTGGRWAGSLSKLYADD</sequence>
<dbReference type="HOGENOM" id="CLU_1293390_0_0_6"/>
<accession>Q3IH23</accession>
<protein>
    <submittedName>
        <fullName evidence="2">Orphan protein</fullName>
    </submittedName>
</protein>
<dbReference type="Proteomes" id="UP000006843">
    <property type="component" value="Chromosome I"/>
</dbReference>
<dbReference type="EMBL" id="CR954246">
    <property type="protein sequence ID" value="CAI86782.1"/>
    <property type="molecule type" value="Genomic_DNA"/>
</dbReference>
<evidence type="ECO:0000313" key="3">
    <source>
        <dbReference type="Proteomes" id="UP000006843"/>
    </source>
</evidence>
<evidence type="ECO:0000256" key="1">
    <source>
        <dbReference type="SAM" id="Phobius"/>
    </source>
</evidence>
<proteinExistence type="predicted"/>
<keyword evidence="1" id="KW-0812">Transmembrane</keyword>
<reference evidence="2 3" key="1">
    <citation type="journal article" date="2005" name="Genome Res.">
        <title>Coping with cold: the genome of the versatile marine Antarctica bacterium Pseudoalteromonas haloplanktis TAC125.</title>
        <authorList>
            <person name="Medigue C."/>
            <person name="Krin E."/>
            <person name="Pascal G."/>
            <person name="Barbe V."/>
            <person name="Bernsel A."/>
            <person name="Bertin P."/>
            <person name="Cheung F."/>
            <person name="Cruveiller S."/>
            <person name="Damico S."/>
            <person name="Duilio A."/>
            <person name="Fang G."/>
            <person name="Feller G."/>
            <person name="Mangenot S."/>
            <person name="Marino G."/>
            <person name="Nilsson J."/>
            <person name="Parilli E."/>
            <person name="Rocha E."/>
            <person name="Rouy Z."/>
            <person name="Sekowska A."/>
            <person name="Tutino M.L."/>
            <person name="Vallenet D."/>
            <person name="von Heijne G."/>
            <person name="Danchin A."/>
        </authorList>
    </citation>
    <scope>NUCLEOTIDE SEQUENCE [LARGE SCALE GENOMIC DNA]</scope>
    <source>
        <strain evidence="3">TAC 125</strain>
    </source>
</reference>
<feature type="transmembrane region" description="Helical" evidence="1">
    <location>
        <begin position="110"/>
        <end position="130"/>
    </location>
</feature>
<organism evidence="2 3">
    <name type="scientific">Pseudoalteromonas translucida (strain TAC 125)</name>
    <dbReference type="NCBI Taxonomy" id="326442"/>
    <lineage>
        <taxon>Bacteria</taxon>
        <taxon>Pseudomonadati</taxon>
        <taxon>Pseudomonadota</taxon>
        <taxon>Gammaproteobacteria</taxon>
        <taxon>Alteromonadales</taxon>
        <taxon>Pseudoalteromonadaceae</taxon>
        <taxon>Pseudoalteromonas</taxon>
    </lineage>
</organism>
<dbReference type="KEGG" id="pha:PSHAa1709"/>